<dbReference type="PATRIC" id="fig|1305737.6.peg.3314"/>
<dbReference type="AlphaFoldDB" id="A0A0P7XJ54"/>
<protein>
    <submittedName>
        <fullName evidence="1">Uncharacterized protein</fullName>
    </submittedName>
</protein>
<dbReference type="EMBL" id="LJXT01000041">
    <property type="protein sequence ID" value="KPQ16295.1"/>
    <property type="molecule type" value="Genomic_DNA"/>
</dbReference>
<dbReference type="Pfam" id="PF15869">
    <property type="entry name" value="TolB_like"/>
    <property type="match status" value="1"/>
</dbReference>
<evidence type="ECO:0000313" key="2">
    <source>
        <dbReference type="Proteomes" id="UP000050421"/>
    </source>
</evidence>
<dbReference type="STRING" id="1305737.GCA_000526355_03336"/>
<dbReference type="SUPFAM" id="SSF50969">
    <property type="entry name" value="YVTN repeat-like/Quinoprotein amine dehydrogenase"/>
    <property type="match status" value="1"/>
</dbReference>
<proteinExistence type="predicted"/>
<comment type="caution">
    <text evidence="1">The sequence shown here is derived from an EMBL/GenBank/DDBJ whole genome shotgun (WGS) entry which is preliminary data.</text>
</comment>
<organism evidence="1 2">
    <name type="scientific">Algoriphagus marincola HL-49</name>
    <dbReference type="NCBI Taxonomy" id="1305737"/>
    <lineage>
        <taxon>Bacteria</taxon>
        <taxon>Pseudomonadati</taxon>
        <taxon>Bacteroidota</taxon>
        <taxon>Cytophagia</taxon>
        <taxon>Cytophagales</taxon>
        <taxon>Cyclobacteriaceae</taxon>
        <taxon>Algoriphagus</taxon>
    </lineage>
</organism>
<dbReference type="InterPro" id="IPR011044">
    <property type="entry name" value="Quino_amine_DH_bsu"/>
</dbReference>
<evidence type="ECO:0000313" key="1">
    <source>
        <dbReference type="EMBL" id="KPQ16295.1"/>
    </source>
</evidence>
<sequence length="287" mass="32540">MISLGERLIVSSKDTDFLFQVFDINNGKKITSFGKIGEGPCEFEFPTSIQLDIKDKELGLFNRKRWTYQTIDPNTFECSSSPTSPLDFNFQKALAVNDSTFFGIGIFKNKYATYNLNSKKTSILDVPYPFVEQKLDVNPKIAMNQQGDLHLKPDGTRILVTSIFSPFFDIIDSKRLSIIKRSEGWAPSTMDSDDPNVLTTAVKEDNRFGYISSSVTDTNIYLLFSGKKFSENPYSSSIIHVLDWEGNKIEQLNLDMEVESITVTEDNQTLIAYFDDGKANILTYRLN</sequence>
<dbReference type="eggNOG" id="COG3391">
    <property type="taxonomic scope" value="Bacteria"/>
</dbReference>
<gene>
    <name evidence="1" type="ORF">HLUCCX10_07975</name>
</gene>
<name>A0A0P7XJ54_9BACT</name>
<dbReference type="Proteomes" id="UP000050421">
    <property type="component" value="Unassembled WGS sequence"/>
</dbReference>
<accession>A0A0P7XJ54</accession>
<reference evidence="1 2" key="1">
    <citation type="submission" date="2015-09" db="EMBL/GenBank/DDBJ databases">
        <title>Identification and resolution of microdiversity through metagenomic sequencing of parallel consortia.</title>
        <authorList>
            <person name="Nelson W.C."/>
            <person name="Romine M.F."/>
            <person name="Lindemann S.R."/>
        </authorList>
    </citation>
    <scope>NUCLEOTIDE SEQUENCE [LARGE SCALE GENOMIC DNA]</scope>
    <source>
        <strain evidence="1">HL-49</strain>
    </source>
</reference>